<dbReference type="EMBL" id="JBEXZR010000049">
    <property type="protein sequence ID" value="MEU0712124.1"/>
    <property type="molecule type" value="Genomic_DNA"/>
</dbReference>
<dbReference type="RefSeq" id="WP_159028945.1">
    <property type="nucleotide sequence ID" value="NZ_BAAASF010000030.1"/>
</dbReference>
<keyword evidence="3" id="KW-1185">Reference proteome</keyword>
<evidence type="ECO:0000313" key="2">
    <source>
        <dbReference type="EMBL" id="MEU0712124.1"/>
    </source>
</evidence>
<evidence type="ECO:0000313" key="3">
    <source>
        <dbReference type="Proteomes" id="UP001550378"/>
    </source>
</evidence>
<proteinExistence type="predicted"/>
<comment type="caution">
    <text evidence="2">The sequence shown here is derived from an EMBL/GenBank/DDBJ whole genome shotgun (WGS) entry which is preliminary data.</text>
</comment>
<evidence type="ECO:0000256" key="1">
    <source>
        <dbReference type="SAM" id="SignalP"/>
    </source>
</evidence>
<dbReference type="GeneID" id="300125440"/>
<reference evidence="2 3" key="1">
    <citation type="submission" date="2024-06" db="EMBL/GenBank/DDBJ databases">
        <title>The Natural Products Discovery Center: Release of the First 8490 Sequenced Strains for Exploring Actinobacteria Biosynthetic Diversity.</title>
        <authorList>
            <person name="Kalkreuter E."/>
            <person name="Kautsar S.A."/>
            <person name="Yang D."/>
            <person name="Bader C.D."/>
            <person name="Teijaro C.N."/>
            <person name="Fluegel L."/>
            <person name="Davis C.M."/>
            <person name="Simpson J.R."/>
            <person name="Lauterbach L."/>
            <person name="Steele A.D."/>
            <person name="Gui C."/>
            <person name="Meng S."/>
            <person name="Li G."/>
            <person name="Viehrig K."/>
            <person name="Ye F."/>
            <person name="Su P."/>
            <person name="Kiefer A.F."/>
            <person name="Nichols A."/>
            <person name="Cepeda A.J."/>
            <person name="Yan W."/>
            <person name="Fan B."/>
            <person name="Jiang Y."/>
            <person name="Adhikari A."/>
            <person name="Zheng C.-J."/>
            <person name="Schuster L."/>
            <person name="Cowan T.M."/>
            <person name="Smanski M.J."/>
            <person name="Chevrette M.G."/>
            <person name="De Carvalho L.P.S."/>
            <person name="Shen B."/>
        </authorList>
    </citation>
    <scope>NUCLEOTIDE SEQUENCE [LARGE SCALE GENOMIC DNA]</scope>
    <source>
        <strain evidence="2 3">NPDC006337</strain>
    </source>
</reference>
<dbReference type="Proteomes" id="UP001550378">
    <property type="component" value="Unassembled WGS sequence"/>
</dbReference>
<feature type="signal peptide" evidence="1">
    <location>
        <begin position="1"/>
        <end position="20"/>
    </location>
</feature>
<sequence length="80" mass="8608">MSAAFWPVLACASACSMAPALLLSMRTGMSRLDTREMHRRKLLIRVLRDNLGRALSAGARVDTAPADATGAPGQRAVDRR</sequence>
<name>A0ABV2WFJ0_9ACTN</name>
<gene>
    <name evidence="2" type="ORF">ABZ508_32655</name>
</gene>
<protein>
    <submittedName>
        <fullName evidence="2">Uncharacterized protein</fullName>
    </submittedName>
</protein>
<feature type="chain" id="PRO_5047065343" evidence="1">
    <location>
        <begin position="21"/>
        <end position="80"/>
    </location>
</feature>
<accession>A0ABV2WFJ0</accession>
<keyword evidence="1" id="KW-0732">Signal</keyword>
<organism evidence="2 3">
    <name type="scientific">Streptomyces lavendulocolor</name>
    <dbReference type="NCBI Taxonomy" id="67316"/>
    <lineage>
        <taxon>Bacteria</taxon>
        <taxon>Bacillati</taxon>
        <taxon>Actinomycetota</taxon>
        <taxon>Actinomycetes</taxon>
        <taxon>Kitasatosporales</taxon>
        <taxon>Streptomycetaceae</taxon>
        <taxon>Streptomyces</taxon>
    </lineage>
</organism>